<keyword evidence="2" id="KW-1185">Reference proteome</keyword>
<dbReference type="EMBL" id="JANPWB010000001">
    <property type="protein sequence ID" value="KAJ1218162.1"/>
    <property type="molecule type" value="Genomic_DNA"/>
</dbReference>
<protein>
    <submittedName>
        <fullName evidence="1">Uncharacterized protein</fullName>
    </submittedName>
</protein>
<reference evidence="1" key="1">
    <citation type="journal article" date="2022" name="bioRxiv">
        <title>Sequencing and chromosome-scale assembly of the giantPleurodeles waltlgenome.</title>
        <authorList>
            <person name="Brown T."/>
            <person name="Elewa A."/>
            <person name="Iarovenko S."/>
            <person name="Subramanian E."/>
            <person name="Araus A.J."/>
            <person name="Petzold A."/>
            <person name="Susuki M."/>
            <person name="Suzuki K.-i.T."/>
            <person name="Hayashi T."/>
            <person name="Toyoda A."/>
            <person name="Oliveira C."/>
            <person name="Osipova E."/>
            <person name="Leigh N.D."/>
            <person name="Simon A."/>
            <person name="Yun M.H."/>
        </authorList>
    </citation>
    <scope>NUCLEOTIDE SEQUENCE</scope>
    <source>
        <strain evidence="1">20211129_DDA</strain>
        <tissue evidence="1">Liver</tissue>
    </source>
</reference>
<sequence>MNNRRGNFNSQPPNAAAMLGVALSINEQLHPVGTAHYSGFLNQLEVPIWLFHSFWPLVRIPPQCAWRVLPVTPVFFLRAGSCFVAT</sequence>
<dbReference type="Proteomes" id="UP001066276">
    <property type="component" value="Chromosome 1_1"/>
</dbReference>
<evidence type="ECO:0000313" key="1">
    <source>
        <dbReference type="EMBL" id="KAJ1218162.1"/>
    </source>
</evidence>
<evidence type="ECO:0000313" key="2">
    <source>
        <dbReference type="Proteomes" id="UP001066276"/>
    </source>
</evidence>
<organism evidence="1 2">
    <name type="scientific">Pleurodeles waltl</name>
    <name type="common">Iberian ribbed newt</name>
    <dbReference type="NCBI Taxonomy" id="8319"/>
    <lineage>
        <taxon>Eukaryota</taxon>
        <taxon>Metazoa</taxon>
        <taxon>Chordata</taxon>
        <taxon>Craniata</taxon>
        <taxon>Vertebrata</taxon>
        <taxon>Euteleostomi</taxon>
        <taxon>Amphibia</taxon>
        <taxon>Batrachia</taxon>
        <taxon>Caudata</taxon>
        <taxon>Salamandroidea</taxon>
        <taxon>Salamandridae</taxon>
        <taxon>Pleurodelinae</taxon>
        <taxon>Pleurodeles</taxon>
    </lineage>
</organism>
<dbReference type="AlphaFoldDB" id="A0AAV7WZL7"/>
<accession>A0AAV7WZL7</accession>
<name>A0AAV7WZL7_PLEWA</name>
<comment type="caution">
    <text evidence="1">The sequence shown here is derived from an EMBL/GenBank/DDBJ whole genome shotgun (WGS) entry which is preliminary data.</text>
</comment>
<gene>
    <name evidence="1" type="ORF">NDU88_005745</name>
</gene>
<proteinExistence type="predicted"/>